<comment type="caution">
    <text evidence="2">The sequence shown here is derived from an EMBL/GenBank/DDBJ whole genome shotgun (WGS) entry which is preliminary data.</text>
</comment>
<dbReference type="AlphaFoldDB" id="A0AAV5IX68"/>
<protein>
    <submittedName>
        <fullName evidence="2">Uncharacterized protein</fullName>
    </submittedName>
</protein>
<sequence length="51" mass="5831">MRERNGSIILSCSIDLTTMFFISSPIVNAQKKSRVLPPRDVKWFLIGSETF</sequence>
<evidence type="ECO:0000256" key="1">
    <source>
        <dbReference type="SAM" id="Phobius"/>
    </source>
</evidence>
<keyword evidence="3" id="KW-1185">Reference proteome</keyword>
<keyword evidence="1" id="KW-0812">Transmembrane</keyword>
<keyword evidence="1" id="KW-1133">Transmembrane helix</keyword>
<accession>A0AAV5IX68</accession>
<gene>
    <name evidence="2" type="ORF">SLEP1_g16044</name>
</gene>
<proteinExistence type="predicted"/>
<organism evidence="2 3">
    <name type="scientific">Rubroshorea leprosula</name>
    <dbReference type="NCBI Taxonomy" id="152421"/>
    <lineage>
        <taxon>Eukaryota</taxon>
        <taxon>Viridiplantae</taxon>
        <taxon>Streptophyta</taxon>
        <taxon>Embryophyta</taxon>
        <taxon>Tracheophyta</taxon>
        <taxon>Spermatophyta</taxon>
        <taxon>Magnoliopsida</taxon>
        <taxon>eudicotyledons</taxon>
        <taxon>Gunneridae</taxon>
        <taxon>Pentapetalae</taxon>
        <taxon>rosids</taxon>
        <taxon>malvids</taxon>
        <taxon>Malvales</taxon>
        <taxon>Dipterocarpaceae</taxon>
        <taxon>Rubroshorea</taxon>
    </lineage>
</organism>
<feature type="transmembrane region" description="Helical" evidence="1">
    <location>
        <begin position="6"/>
        <end position="27"/>
    </location>
</feature>
<dbReference type="EMBL" id="BPVZ01000020">
    <property type="protein sequence ID" value="GKV03798.1"/>
    <property type="molecule type" value="Genomic_DNA"/>
</dbReference>
<evidence type="ECO:0000313" key="2">
    <source>
        <dbReference type="EMBL" id="GKV03798.1"/>
    </source>
</evidence>
<evidence type="ECO:0000313" key="3">
    <source>
        <dbReference type="Proteomes" id="UP001054252"/>
    </source>
</evidence>
<name>A0AAV5IX68_9ROSI</name>
<reference evidence="2 3" key="1">
    <citation type="journal article" date="2021" name="Commun. Biol.">
        <title>The genome of Shorea leprosula (Dipterocarpaceae) highlights the ecological relevance of drought in aseasonal tropical rainforests.</title>
        <authorList>
            <person name="Ng K.K.S."/>
            <person name="Kobayashi M.J."/>
            <person name="Fawcett J.A."/>
            <person name="Hatakeyama M."/>
            <person name="Paape T."/>
            <person name="Ng C.H."/>
            <person name="Ang C.C."/>
            <person name="Tnah L.H."/>
            <person name="Lee C.T."/>
            <person name="Nishiyama T."/>
            <person name="Sese J."/>
            <person name="O'Brien M.J."/>
            <person name="Copetti D."/>
            <person name="Mohd Noor M.I."/>
            <person name="Ong R.C."/>
            <person name="Putra M."/>
            <person name="Sireger I.Z."/>
            <person name="Indrioko S."/>
            <person name="Kosugi Y."/>
            <person name="Izuno A."/>
            <person name="Isagi Y."/>
            <person name="Lee S.L."/>
            <person name="Shimizu K.K."/>
        </authorList>
    </citation>
    <scope>NUCLEOTIDE SEQUENCE [LARGE SCALE GENOMIC DNA]</scope>
    <source>
        <strain evidence="2">214</strain>
    </source>
</reference>
<keyword evidence="1" id="KW-0472">Membrane</keyword>
<dbReference type="Proteomes" id="UP001054252">
    <property type="component" value="Unassembled WGS sequence"/>
</dbReference>